<dbReference type="GO" id="GO:0003723">
    <property type="term" value="F:RNA binding"/>
    <property type="evidence" value="ECO:0007669"/>
    <property type="project" value="TreeGrafter"/>
</dbReference>
<evidence type="ECO:0000256" key="1">
    <source>
        <dbReference type="ARBA" id="ARBA00004496"/>
    </source>
</evidence>
<dbReference type="InterPro" id="IPR015847">
    <property type="entry name" value="ExoRNase_PH_dom2"/>
</dbReference>
<dbReference type="FunFam" id="3.30.230.70:FF:000004">
    <property type="entry name" value="Exosome complex component Rrp41"/>
    <property type="match status" value="1"/>
</dbReference>
<protein>
    <submittedName>
        <fullName evidence="8">Uncharacterized protein</fullName>
    </submittedName>
</protein>
<feature type="domain" description="Exoribonuclease phosphorolytic" evidence="6">
    <location>
        <begin position="21"/>
        <end position="151"/>
    </location>
</feature>
<dbReference type="AlphaFoldDB" id="A0A0G4GXL2"/>
<dbReference type="EMBL" id="CDMZ01001645">
    <property type="protein sequence ID" value="CEM35587.1"/>
    <property type="molecule type" value="Genomic_DNA"/>
</dbReference>
<dbReference type="InterPro" id="IPR027408">
    <property type="entry name" value="PNPase/RNase_PH_dom_sf"/>
</dbReference>
<sequence length="250" mass="27108">MSKKEFVSPEGFRQDGRRVTETRAVSMRLGGVCSNEADGSAYVEMGSTKAIAYVCGPMEKGRRRDANKGSVNVTFTMAPFATQDRRRRSQRDKISLEMAFAIRQTFEAAILLDQIPRATVDIQVHVIEAGGGEKSAAIIAVCLALVDAGVPLNDLVVSASAGIIGSTAMVDTSHDELGAASANMTMAVEASTRKVLLLDLDAKIAQDQLDPLWEVCVQGCEHVLRLMQATLKDNLRRMISYNRSLEASTR</sequence>
<dbReference type="Pfam" id="PF01138">
    <property type="entry name" value="RNase_PH"/>
    <property type="match status" value="1"/>
</dbReference>
<dbReference type="SUPFAM" id="SSF54211">
    <property type="entry name" value="Ribosomal protein S5 domain 2-like"/>
    <property type="match status" value="1"/>
</dbReference>
<dbReference type="GO" id="GO:0071028">
    <property type="term" value="P:nuclear mRNA surveillance"/>
    <property type="evidence" value="ECO:0007669"/>
    <property type="project" value="TreeGrafter"/>
</dbReference>
<feature type="domain" description="Exoribonuclease phosphorolytic" evidence="7">
    <location>
        <begin position="154"/>
        <end position="209"/>
    </location>
</feature>
<keyword evidence="5" id="KW-0271">Exosome</keyword>
<comment type="similarity">
    <text evidence="3">Belongs to the RNase PH family.</text>
</comment>
<dbReference type="GO" id="GO:0034475">
    <property type="term" value="P:U4 snRNA 3'-end processing"/>
    <property type="evidence" value="ECO:0007669"/>
    <property type="project" value="TreeGrafter"/>
</dbReference>
<dbReference type="Pfam" id="PF03725">
    <property type="entry name" value="RNase_PH_C"/>
    <property type="match status" value="1"/>
</dbReference>
<dbReference type="GO" id="GO:0005730">
    <property type="term" value="C:nucleolus"/>
    <property type="evidence" value="ECO:0007669"/>
    <property type="project" value="UniProtKB-SubCell"/>
</dbReference>
<accession>A0A0G4GXL2</accession>
<comment type="subcellular location">
    <subcellularLocation>
        <location evidence="1">Cytoplasm</location>
    </subcellularLocation>
    <subcellularLocation>
        <location evidence="2">Nucleus</location>
        <location evidence="2">Nucleolus</location>
    </subcellularLocation>
</comment>
<evidence type="ECO:0000256" key="4">
    <source>
        <dbReference type="ARBA" id="ARBA00022490"/>
    </source>
</evidence>
<dbReference type="PhylomeDB" id="A0A0G4GXL2"/>
<reference evidence="8" key="1">
    <citation type="submission" date="2014-11" db="EMBL/GenBank/DDBJ databases">
        <authorList>
            <person name="Otto D Thomas"/>
            <person name="Naeem Raeece"/>
        </authorList>
    </citation>
    <scope>NUCLEOTIDE SEQUENCE</scope>
</reference>
<evidence type="ECO:0000313" key="8">
    <source>
        <dbReference type="EMBL" id="CEM35587.1"/>
    </source>
</evidence>
<proteinExistence type="inferred from homology"/>
<dbReference type="GO" id="GO:0016075">
    <property type="term" value="P:rRNA catabolic process"/>
    <property type="evidence" value="ECO:0007669"/>
    <property type="project" value="TreeGrafter"/>
</dbReference>
<dbReference type="PANTHER" id="PTHR11953:SF0">
    <property type="entry name" value="EXOSOME COMPLEX COMPONENT RRP41"/>
    <property type="match status" value="1"/>
</dbReference>
<evidence type="ECO:0000259" key="7">
    <source>
        <dbReference type="Pfam" id="PF03725"/>
    </source>
</evidence>
<dbReference type="InterPro" id="IPR050080">
    <property type="entry name" value="RNase_PH"/>
</dbReference>
<dbReference type="VEuPathDB" id="CryptoDB:Cvel_23757"/>
<organism evidence="8">
    <name type="scientific">Chromera velia CCMP2878</name>
    <dbReference type="NCBI Taxonomy" id="1169474"/>
    <lineage>
        <taxon>Eukaryota</taxon>
        <taxon>Sar</taxon>
        <taxon>Alveolata</taxon>
        <taxon>Colpodellida</taxon>
        <taxon>Chromeraceae</taxon>
        <taxon>Chromera</taxon>
    </lineage>
</organism>
<dbReference type="GO" id="GO:0071051">
    <property type="term" value="P:poly(A)-dependent snoRNA 3'-end processing"/>
    <property type="evidence" value="ECO:0007669"/>
    <property type="project" value="TreeGrafter"/>
</dbReference>
<dbReference type="GO" id="GO:0000176">
    <property type="term" value="C:nuclear exosome (RNase complex)"/>
    <property type="evidence" value="ECO:0007669"/>
    <property type="project" value="TreeGrafter"/>
</dbReference>
<keyword evidence="4" id="KW-0963">Cytoplasm</keyword>
<dbReference type="GO" id="GO:0000177">
    <property type="term" value="C:cytoplasmic exosome (RNase complex)"/>
    <property type="evidence" value="ECO:0007669"/>
    <property type="project" value="TreeGrafter"/>
</dbReference>
<dbReference type="InterPro" id="IPR020568">
    <property type="entry name" value="Ribosomal_Su5_D2-typ_SF"/>
</dbReference>
<dbReference type="SUPFAM" id="SSF55666">
    <property type="entry name" value="Ribonuclease PH domain 2-like"/>
    <property type="match status" value="1"/>
</dbReference>
<evidence type="ECO:0000256" key="3">
    <source>
        <dbReference type="ARBA" id="ARBA00006678"/>
    </source>
</evidence>
<name>A0A0G4GXL2_9ALVE</name>
<evidence type="ECO:0000259" key="6">
    <source>
        <dbReference type="Pfam" id="PF01138"/>
    </source>
</evidence>
<dbReference type="InterPro" id="IPR001247">
    <property type="entry name" value="ExoRNase_PH_dom1"/>
</dbReference>
<evidence type="ECO:0000256" key="2">
    <source>
        <dbReference type="ARBA" id="ARBA00004604"/>
    </source>
</evidence>
<dbReference type="PANTHER" id="PTHR11953">
    <property type="entry name" value="EXOSOME COMPLEX COMPONENT"/>
    <property type="match status" value="1"/>
</dbReference>
<dbReference type="Gene3D" id="3.30.230.70">
    <property type="entry name" value="GHMP Kinase, N-terminal domain"/>
    <property type="match status" value="1"/>
</dbReference>
<gene>
    <name evidence="8" type="ORF">Cvel_23757</name>
</gene>
<dbReference type="InterPro" id="IPR036345">
    <property type="entry name" value="ExoRNase_PH_dom2_sf"/>
</dbReference>
<evidence type="ECO:0000256" key="5">
    <source>
        <dbReference type="ARBA" id="ARBA00022835"/>
    </source>
</evidence>